<dbReference type="Proteomes" id="UP000663877">
    <property type="component" value="Unassembled WGS sequence"/>
</dbReference>
<dbReference type="GO" id="GO:0009408">
    <property type="term" value="P:response to heat"/>
    <property type="evidence" value="ECO:0007669"/>
    <property type="project" value="TreeGrafter"/>
</dbReference>
<dbReference type="PROSITE" id="PS01031">
    <property type="entry name" value="SHSP"/>
    <property type="match status" value="1"/>
</dbReference>
<dbReference type="PANTHER" id="PTHR45640:SF26">
    <property type="entry name" value="RE23625P"/>
    <property type="match status" value="1"/>
</dbReference>
<dbReference type="Proteomes" id="UP000663832">
    <property type="component" value="Unassembled WGS sequence"/>
</dbReference>
<feature type="compositionally biased region" description="Low complexity" evidence="3">
    <location>
        <begin position="628"/>
        <end position="645"/>
    </location>
</feature>
<accession>A0A813P8C9</accession>
<evidence type="ECO:0000259" key="4">
    <source>
        <dbReference type="PROSITE" id="PS01031"/>
    </source>
</evidence>
<keyword evidence="7" id="KW-1185">Reference proteome</keyword>
<evidence type="ECO:0000313" key="6">
    <source>
        <dbReference type="EMBL" id="CAF0751422.1"/>
    </source>
</evidence>
<sequence>MSSITDSLKMITYVLSSSVPRRPYIGAHRNRHYINNSLTPTLSLSNDNSLSATSLSKSIQSTEKNDLLNKEVTDILQTQQEEKTSVEQFSSTTLLDERQLHQQQEQKAKGFLPSSSSSSLSLFPTTHNVTPLSYYDHSPPSYAKEQQHFHHPPHQYEQHSYWQLPLSSENKNNQFLLLEDSQPQIEERQKHKQSPTNSLSIRNQNVELSDIPEEKNSFSSLFSLSDTIVQHTDNHNQSNRITSTPILSSLTSYRLTTDKNNCPSLTSDKNNNSKSFPVILDNLPDQSSSISSDNFLTNFQNTTDIRKLNNMSYLSSSVRHSPLILHPYDQRISDQGTKYIIQLKTDEYQENEFIITPRSTLNQLIIDAKHREEDSSGGYIHRELRKIFIIPKHIDLNQYAYTYNKTTQELTIEMPYLKTPSIINENKNDLSINSTVRNKTEPPLTYSYENRNHSENILPTNVTRSNYSHNSNNIHSTDTTTTDSTLLKNSNTAVTPTYETSIGNTKPFDFDVFHRSAFRPQIVRTTPNEKNITNNTNEKKLLMSLDLSDYQAEDIKVTVKDRDLIVNAERKIESGTRKSRSSFYQSTNLPPQTDIEHLQTNFIDGKLIIEAPYLEQNNSDRRIKPSIINNINSSGSSSSHNQGSNWRQISESYGTSTIDDLFQHRTATFKEFVRVRGLRTHFSS</sequence>
<dbReference type="AlphaFoldDB" id="A0A813P8C9"/>
<gene>
    <name evidence="5" type="ORF">BJG266_LOCUS1875</name>
    <name evidence="6" type="ORF">QVE165_LOCUS1523</name>
</gene>
<protein>
    <recommendedName>
        <fullName evidence="4">SHSP domain-containing protein</fullName>
    </recommendedName>
</protein>
<dbReference type="Pfam" id="PF00011">
    <property type="entry name" value="HSP20"/>
    <property type="match status" value="1"/>
</dbReference>
<proteinExistence type="inferred from homology"/>
<dbReference type="EMBL" id="CAJNOM010000004">
    <property type="protein sequence ID" value="CAF0751422.1"/>
    <property type="molecule type" value="Genomic_DNA"/>
</dbReference>
<comment type="similarity">
    <text evidence="1 2">Belongs to the small heat shock protein (HSP20) family.</text>
</comment>
<evidence type="ECO:0000256" key="2">
    <source>
        <dbReference type="RuleBase" id="RU003616"/>
    </source>
</evidence>
<dbReference type="GO" id="GO:0042026">
    <property type="term" value="P:protein refolding"/>
    <property type="evidence" value="ECO:0007669"/>
    <property type="project" value="TreeGrafter"/>
</dbReference>
<dbReference type="Gene3D" id="2.60.40.790">
    <property type="match status" value="2"/>
</dbReference>
<dbReference type="InterPro" id="IPR001436">
    <property type="entry name" value="Alpha-crystallin/sHSP_animal"/>
</dbReference>
<dbReference type="PANTHER" id="PTHR45640">
    <property type="entry name" value="HEAT SHOCK PROTEIN HSP-12.2-RELATED"/>
    <property type="match status" value="1"/>
</dbReference>
<evidence type="ECO:0000313" key="5">
    <source>
        <dbReference type="EMBL" id="CAF0741449.1"/>
    </source>
</evidence>
<dbReference type="SUPFAM" id="SSF49764">
    <property type="entry name" value="HSP20-like chaperones"/>
    <property type="match status" value="1"/>
</dbReference>
<dbReference type="GO" id="GO:0005634">
    <property type="term" value="C:nucleus"/>
    <property type="evidence" value="ECO:0007669"/>
    <property type="project" value="TreeGrafter"/>
</dbReference>
<dbReference type="GO" id="GO:0051082">
    <property type="term" value="F:unfolded protein binding"/>
    <property type="evidence" value="ECO:0007669"/>
    <property type="project" value="TreeGrafter"/>
</dbReference>
<dbReference type="GO" id="GO:0005737">
    <property type="term" value="C:cytoplasm"/>
    <property type="evidence" value="ECO:0007669"/>
    <property type="project" value="TreeGrafter"/>
</dbReference>
<dbReference type="OrthoDB" id="1431247at2759"/>
<dbReference type="EMBL" id="CAJNOI010000004">
    <property type="protein sequence ID" value="CAF0741449.1"/>
    <property type="molecule type" value="Genomic_DNA"/>
</dbReference>
<evidence type="ECO:0000256" key="3">
    <source>
        <dbReference type="SAM" id="MobiDB-lite"/>
    </source>
</evidence>
<dbReference type="InterPro" id="IPR008978">
    <property type="entry name" value="HSP20-like_chaperone"/>
</dbReference>
<evidence type="ECO:0000313" key="7">
    <source>
        <dbReference type="Proteomes" id="UP000663832"/>
    </source>
</evidence>
<dbReference type="CDD" id="cd06526">
    <property type="entry name" value="metazoan_ACD"/>
    <property type="match status" value="1"/>
</dbReference>
<feature type="region of interest" description="Disordered" evidence="3">
    <location>
        <begin position="628"/>
        <end position="647"/>
    </location>
</feature>
<name>A0A813P8C9_9BILA</name>
<feature type="domain" description="SHSP" evidence="4">
    <location>
        <begin position="523"/>
        <end position="630"/>
    </location>
</feature>
<feature type="region of interest" description="Disordered" evidence="3">
    <location>
        <begin position="466"/>
        <end position="485"/>
    </location>
</feature>
<comment type="caution">
    <text evidence="6">The sequence shown here is derived from an EMBL/GenBank/DDBJ whole genome shotgun (WGS) entry which is preliminary data.</text>
</comment>
<reference evidence="6" key="1">
    <citation type="submission" date="2021-02" db="EMBL/GenBank/DDBJ databases">
        <authorList>
            <person name="Nowell W R."/>
        </authorList>
    </citation>
    <scope>NUCLEOTIDE SEQUENCE</scope>
</reference>
<evidence type="ECO:0000256" key="1">
    <source>
        <dbReference type="PROSITE-ProRule" id="PRU00285"/>
    </source>
</evidence>
<dbReference type="InterPro" id="IPR002068">
    <property type="entry name" value="A-crystallin/Hsp20_dom"/>
</dbReference>
<organism evidence="6 7">
    <name type="scientific">Adineta steineri</name>
    <dbReference type="NCBI Taxonomy" id="433720"/>
    <lineage>
        <taxon>Eukaryota</taxon>
        <taxon>Metazoa</taxon>
        <taxon>Spiralia</taxon>
        <taxon>Gnathifera</taxon>
        <taxon>Rotifera</taxon>
        <taxon>Eurotatoria</taxon>
        <taxon>Bdelloidea</taxon>
        <taxon>Adinetida</taxon>
        <taxon>Adinetidae</taxon>
        <taxon>Adineta</taxon>
    </lineage>
</organism>